<feature type="signal peptide" evidence="3">
    <location>
        <begin position="1"/>
        <end position="23"/>
    </location>
</feature>
<evidence type="ECO:0000313" key="5">
    <source>
        <dbReference type="Proteomes" id="UP000020218"/>
    </source>
</evidence>
<keyword evidence="3" id="KW-0732">Signal</keyword>
<feature type="repeat" description="TPR" evidence="1">
    <location>
        <begin position="436"/>
        <end position="469"/>
    </location>
</feature>
<dbReference type="PATRIC" id="fig|1454001.3.peg.1876"/>
<evidence type="ECO:0000256" key="3">
    <source>
        <dbReference type="SAM" id="SignalP"/>
    </source>
</evidence>
<dbReference type="Proteomes" id="UP000020218">
    <property type="component" value="Unassembled WGS sequence"/>
</dbReference>
<dbReference type="Gene3D" id="1.25.40.10">
    <property type="entry name" value="Tetratricopeptide repeat domain"/>
    <property type="match status" value="3"/>
</dbReference>
<dbReference type="STRING" id="1454001.AW08_01877"/>
<protein>
    <submittedName>
        <fullName evidence="4">Tetratricopeptide repeat protein</fullName>
    </submittedName>
</protein>
<proteinExistence type="predicted"/>
<gene>
    <name evidence="4" type="ORF">AW08_01877</name>
</gene>
<sequence length="583" mass="63969">MKPITPRALCAAIALACSVPSFAAEEVVISQQAASSSRQSRKAPPLPPRTDDKDYSGLSGQVIYQALLAEVALQRGKSEFASEAYADLARRTRDPAIIARAVEVAGQARRVELVLALARLWIEVEPESQRAQQVLVGVQIMSNQFDGLAPQLISMLRSDPAALPANLVALNRMFARSPDRQAVLALVSQVCAPFFGLAEAHYAVSIAASSAGQEARALAEARQALELRPDWEAAALLEAQLLAPKSPAAAISALQGFVARHPKSPDAELHLARLLVGEKRYSEARRHFDHLLLSYPDKPDVVFPVALLALQENDVALAEKQLKHLLTLELPNKSAPYYYLGQIAEDGKRPAEALAYYGQVGPGDQYLPAQLRSAAIVARSGKLDEARSLLQQAAASRPELRVQLVIAEAALLRDAKQTEAALAILERELRQQPQQPELLYESALLSERLGNLETAESRLRKLIELQPDNAQAYNALGYTYADRNMRLAEARQLIERALQLAPNDGYILDSMGWVLYRQGDLDGALEYLQRALAQRHDAEIAAHLGEVLWSLGRKHEAQRIMLEAQKKDPSHEALNEAIRKFSP</sequence>
<evidence type="ECO:0000256" key="2">
    <source>
        <dbReference type="SAM" id="MobiDB-lite"/>
    </source>
</evidence>
<keyword evidence="5" id="KW-1185">Reference proteome</keyword>
<name>A0A011NSW7_9PROT</name>
<dbReference type="InterPro" id="IPR019734">
    <property type="entry name" value="TPR_rpt"/>
</dbReference>
<dbReference type="InterPro" id="IPR011990">
    <property type="entry name" value="TPR-like_helical_dom_sf"/>
</dbReference>
<evidence type="ECO:0000313" key="4">
    <source>
        <dbReference type="EMBL" id="EXI67615.1"/>
    </source>
</evidence>
<feature type="chain" id="PRO_5001461049" evidence="3">
    <location>
        <begin position="24"/>
        <end position="583"/>
    </location>
</feature>
<dbReference type="PROSITE" id="PS50005">
    <property type="entry name" value="TPR"/>
    <property type="match status" value="1"/>
</dbReference>
<dbReference type="SMART" id="SM00028">
    <property type="entry name" value="TPR"/>
    <property type="match status" value="6"/>
</dbReference>
<dbReference type="EMBL" id="JFAX01000009">
    <property type="protein sequence ID" value="EXI67615.1"/>
    <property type="molecule type" value="Genomic_DNA"/>
</dbReference>
<comment type="caution">
    <text evidence="4">The sequence shown here is derived from an EMBL/GenBank/DDBJ whole genome shotgun (WGS) entry which is preliminary data.</text>
</comment>
<feature type="region of interest" description="Disordered" evidence="2">
    <location>
        <begin position="34"/>
        <end position="55"/>
    </location>
</feature>
<accession>A0A011NSW7</accession>
<dbReference type="AlphaFoldDB" id="A0A011NSW7"/>
<dbReference type="Pfam" id="PF14559">
    <property type="entry name" value="TPR_19"/>
    <property type="match status" value="2"/>
</dbReference>
<dbReference type="Pfam" id="PF13432">
    <property type="entry name" value="TPR_16"/>
    <property type="match status" value="3"/>
</dbReference>
<keyword evidence="1" id="KW-0802">TPR repeat</keyword>
<reference evidence="4" key="1">
    <citation type="submission" date="2014-02" db="EMBL/GenBank/DDBJ databases">
        <title>Expanding our view of genomic diversity in Candidatus Accumulibacter clades.</title>
        <authorList>
            <person name="Skennerton C.T."/>
            <person name="Barr J.J."/>
            <person name="Slater F.R."/>
            <person name="Bond P.L."/>
            <person name="Tyson G.W."/>
        </authorList>
    </citation>
    <scope>NUCLEOTIDE SEQUENCE [LARGE SCALE GENOMIC DNA]</scope>
</reference>
<dbReference type="SUPFAM" id="SSF48452">
    <property type="entry name" value="TPR-like"/>
    <property type="match status" value="2"/>
</dbReference>
<dbReference type="PANTHER" id="PTHR12558">
    <property type="entry name" value="CELL DIVISION CYCLE 16,23,27"/>
    <property type="match status" value="1"/>
</dbReference>
<organism evidence="4 5">
    <name type="scientific">Candidatus Accumulibacter adjunctus</name>
    <dbReference type="NCBI Taxonomy" id="1454001"/>
    <lineage>
        <taxon>Bacteria</taxon>
        <taxon>Pseudomonadati</taxon>
        <taxon>Pseudomonadota</taxon>
        <taxon>Betaproteobacteria</taxon>
        <taxon>Candidatus Accumulibacter</taxon>
    </lineage>
</organism>
<dbReference type="PANTHER" id="PTHR12558:SF13">
    <property type="entry name" value="CELL DIVISION CYCLE PROTEIN 27 HOMOLOG"/>
    <property type="match status" value="1"/>
</dbReference>
<evidence type="ECO:0000256" key="1">
    <source>
        <dbReference type="PROSITE-ProRule" id="PRU00339"/>
    </source>
</evidence>